<dbReference type="GO" id="GO:0055085">
    <property type="term" value="P:transmembrane transport"/>
    <property type="evidence" value="ECO:0007669"/>
    <property type="project" value="InterPro"/>
</dbReference>
<keyword evidence="4 7" id="KW-0812">Transmembrane</keyword>
<keyword evidence="6 7" id="KW-0472">Membrane</keyword>
<comment type="similarity">
    <text evidence="7">Belongs to the binding-protein-dependent transport system permease family.</text>
</comment>
<sequence length="333" mass="36165">MTTLTETRPAGVPRTPAGGPATRRRSGLRRHRQRVALLLVSPALLGLLIFFVYPLVATVFYSFTHYDLVSSPRWVGLANYKYLFTQDPSVVQAARNTLWFVVFMVPIRIVCAAAVAALLTRPRRTTGVFRTIFYLPALVPPVASVLAFVYLFNPGLGPVNRILKVFGIEGPLWFNDPHWAKPSLLLLAIWMMGDVMIIILAALLDVPRDQYEAASIDGAKGYQKAWFITIPNLRPVIVFSVVTGVIAALQYFTEAAVAAGVASGKALVGEGTGAGLGYPEGSTLTYPQWLYVEGFSNYALGYASALAVVLFVVAGGFVVFLLRRTKAFTGSGS</sequence>
<accession>A0A5P9QBP7</accession>
<evidence type="ECO:0000313" key="11">
    <source>
        <dbReference type="Proteomes" id="UP000326702"/>
    </source>
</evidence>
<dbReference type="Pfam" id="PF00528">
    <property type="entry name" value="BPD_transp_1"/>
    <property type="match status" value="1"/>
</dbReference>
<reference evidence="10 11" key="1">
    <citation type="submission" date="2019-10" db="EMBL/GenBank/DDBJ databases">
        <title>Genome sequence of Luteimicrobium xylanilyticum HY-24.</title>
        <authorList>
            <person name="Kim D.Y."/>
            <person name="Park H.-Y."/>
        </authorList>
    </citation>
    <scope>NUCLEOTIDE SEQUENCE [LARGE SCALE GENOMIC DNA]</scope>
    <source>
        <strain evidence="10 11">HY-24</strain>
    </source>
</reference>
<evidence type="ECO:0000256" key="1">
    <source>
        <dbReference type="ARBA" id="ARBA00004651"/>
    </source>
</evidence>
<feature type="transmembrane region" description="Helical" evidence="7">
    <location>
        <begin position="35"/>
        <end position="63"/>
    </location>
</feature>
<dbReference type="PROSITE" id="PS50928">
    <property type="entry name" value="ABC_TM1"/>
    <property type="match status" value="1"/>
</dbReference>
<feature type="region of interest" description="Disordered" evidence="8">
    <location>
        <begin position="1"/>
        <end position="28"/>
    </location>
</feature>
<dbReference type="PANTHER" id="PTHR30193:SF1">
    <property type="entry name" value="ABC TRANSPORTER PERMEASE PROTEIN YESP-RELATED"/>
    <property type="match status" value="1"/>
</dbReference>
<organism evidence="10 11">
    <name type="scientific">Luteimicrobium xylanilyticum</name>
    <dbReference type="NCBI Taxonomy" id="1133546"/>
    <lineage>
        <taxon>Bacteria</taxon>
        <taxon>Bacillati</taxon>
        <taxon>Actinomycetota</taxon>
        <taxon>Actinomycetes</taxon>
        <taxon>Micrococcales</taxon>
        <taxon>Luteimicrobium</taxon>
    </lineage>
</organism>
<evidence type="ECO:0000256" key="6">
    <source>
        <dbReference type="ARBA" id="ARBA00023136"/>
    </source>
</evidence>
<feature type="domain" description="ABC transmembrane type-1" evidence="9">
    <location>
        <begin position="94"/>
        <end position="321"/>
    </location>
</feature>
<dbReference type="InterPro" id="IPR051393">
    <property type="entry name" value="ABC_transporter_permease"/>
</dbReference>
<keyword evidence="5 7" id="KW-1133">Transmembrane helix</keyword>
<dbReference type="AlphaFoldDB" id="A0A5P9QBP7"/>
<evidence type="ECO:0000256" key="8">
    <source>
        <dbReference type="SAM" id="MobiDB-lite"/>
    </source>
</evidence>
<dbReference type="InterPro" id="IPR035277">
    <property type="entry name" value="MalF_N"/>
</dbReference>
<feature type="transmembrane region" description="Helical" evidence="7">
    <location>
        <begin position="225"/>
        <end position="252"/>
    </location>
</feature>
<dbReference type="EMBL" id="CP045529">
    <property type="protein sequence ID" value="QFU98769.1"/>
    <property type="molecule type" value="Genomic_DNA"/>
</dbReference>
<dbReference type="Gene3D" id="1.10.3720.10">
    <property type="entry name" value="MetI-like"/>
    <property type="match status" value="1"/>
</dbReference>
<evidence type="ECO:0000256" key="3">
    <source>
        <dbReference type="ARBA" id="ARBA00022475"/>
    </source>
</evidence>
<feature type="transmembrane region" description="Helical" evidence="7">
    <location>
        <begin position="132"/>
        <end position="152"/>
    </location>
</feature>
<keyword evidence="2 7" id="KW-0813">Transport</keyword>
<feature type="transmembrane region" description="Helical" evidence="7">
    <location>
        <begin position="184"/>
        <end position="204"/>
    </location>
</feature>
<dbReference type="OrthoDB" id="4053402at2"/>
<dbReference type="SUPFAM" id="SSF160964">
    <property type="entry name" value="MalF N-terminal region-like"/>
    <property type="match status" value="1"/>
</dbReference>
<proteinExistence type="inferred from homology"/>
<dbReference type="KEGG" id="lxl:KDY119_02288"/>
<evidence type="ECO:0000256" key="4">
    <source>
        <dbReference type="ARBA" id="ARBA00022692"/>
    </source>
</evidence>
<gene>
    <name evidence="10" type="ORF">KDY119_02288</name>
</gene>
<dbReference type="InterPro" id="IPR000515">
    <property type="entry name" value="MetI-like"/>
</dbReference>
<dbReference type="CDD" id="cd06261">
    <property type="entry name" value="TM_PBP2"/>
    <property type="match status" value="1"/>
</dbReference>
<evidence type="ECO:0000256" key="5">
    <source>
        <dbReference type="ARBA" id="ARBA00022989"/>
    </source>
</evidence>
<name>A0A5P9QBP7_9MICO</name>
<evidence type="ECO:0000256" key="2">
    <source>
        <dbReference type="ARBA" id="ARBA00022448"/>
    </source>
</evidence>
<protein>
    <submittedName>
        <fullName evidence="10">Putative ABC transporter permease protein YesP</fullName>
    </submittedName>
</protein>
<evidence type="ECO:0000259" key="9">
    <source>
        <dbReference type="PROSITE" id="PS50928"/>
    </source>
</evidence>
<dbReference type="GO" id="GO:0005886">
    <property type="term" value="C:plasma membrane"/>
    <property type="evidence" value="ECO:0007669"/>
    <property type="project" value="UniProtKB-SubCell"/>
</dbReference>
<feature type="transmembrane region" description="Helical" evidence="7">
    <location>
        <begin position="98"/>
        <end position="120"/>
    </location>
</feature>
<feature type="transmembrane region" description="Helical" evidence="7">
    <location>
        <begin position="299"/>
        <end position="322"/>
    </location>
</feature>
<dbReference type="Proteomes" id="UP000326702">
    <property type="component" value="Chromosome"/>
</dbReference>
<evidence type="ECO:0000256" key="7">
    <source>
        <dbReference type="RuleBase" id="RU363032"/>
    </source>
</evidence>
<evidence type="ECO:0000313" key="10">
    <source>
        <dbReference type="EMBL" id="QFU98769.1"/>
    </source>
</evidence>
<dbReference type="SUPFAM" id="SSF161098">
    <property type="entry name" value="MetI-like"/>
    <property type="match status" value="1"/>
</dbReference>
<dbReference type="RefSeq" id="WP_083890782.1">
    <property type="nucleotide sequence ID" value="NZ_BAABIH010000017.1"/>
</dbReference>
<dbReference type="Gene3D" id="1.20.58.370">
    <property type="entry name" value="MalF N-terminal region-like"/>
    <property type="match status" value="1"/>
</dbReference>
<comment type="subcellular location">
    <subcellularLocation>
        <location evidence="1 7">Cell membrane</location>
        <topology evidence="1 7">Multi-pass membrane protein</topology>
    </subcellularLocation>
</comment>
<keyword evidence="3" id="KW-1003">Cell membrane</keyword>
<dbReference type="PANTHER" id="PTHR30193">
    <property type="entry name" value="ABC TRANSPORTER PERMEASE PROTEIN"/>
    <property type="match status" value="1"/>
</dbReference>
<dbReference type="InterPro" id="IPR035906">
    <property type="entry name" value="MetI-like_sf"/>
</dbReference>
<keyword evidence="11" id="KW-1185">Reference proteome</keyword>